<proteinExistence type="inferred from homology"/>
<dbReference type="GO" id="GO:0070180">
    <property type="term" value="F:large ribosomal subunit rRNA binding"/>
    <property type="evidence" value="ECO:0007669"/>
    <property type="project" value="UniProtKB-UniRule"/>
</dbReference>
<comment type="subunit">
    <text evidence="5 7">Part of the ribosomal stalk of the 50S ribosomal subunit. The N-terminus interacts with L11 and the large rRNA to form the base of the stalk. The C-terminus forms an elongated spine to which L12 dimers bind in a sequential fashion forming a multimeric L10(L12)X complex.</text>
</comment>
<protein>
    <recommendedName>
        <fullName evidence="6 7">Large ribosomal subunit protein uL10</fullName>
    </recommendedName>
</protein>
<evidence type="ECO:0000256" key="2">
    <source>
        <dbReference type="ARBA" id="ARBA00008889"/>
    </source>
</evidence>
<dbReference type="HAMAP" id="MF_00362">
    <property type="entry name" value="Ribosomal_uL10"/>
    <property type="match status" value="1"/>
</dbReference>
<dbReference type="Gene3D" id="3.30.70.1730">
    <property type="match status" value="1"/>
</dbReference>
<keyword evidence="3 7" id="KW-0689">Ribosomal protein</keyword>
<dbReference type="OrthoDB" id="3186107at2"/>
<dbReference type="Proteomes" id="UP000265962">
    <property type="component" value="Unassembled WGS sequence"/>
</dbReference>
<evidence type="ECO:0000256" key="1">
    <source>
        <dbReference type="ARBA" id="ARBA00002633"/>
    </source>
</evidence>
<dbReference type="Gene3D" id="6.10.250.290">
    <property type="match status" value="1"/>
</dbReference>
<evidence type="ECO:0000256" key="7">
    <source>
        <dbReference type="HAMAP-Rule" id="MF_00362"/>
    </source>
</evidence>
<evidence type="ECO:0000256" key="8">
    <source>
        <dbReference type="SAM" id="MobiDB-lite"/>
    </source>
</evidence>
<dbReference type="PANTHER" id="PTHR11560">
    <property type="entry name" value="39S RIBOSOMAL PROTEIN L10, MITOCHONDRIAL"/>
    <property type="match status" value="1"/>
</dbReference>
<dbReference type="InterPro" id="IPR001790">
    <property type="entry name" value="Ribosomal_uL10"/>
</dbReference>
<dbReference type="PROSITE" id="PS01109">
    <property type="entry name" value="RIBOSOMAL_L10"/>
    <property type="match status" value="1"/>
</dbReference>
<dbReference type="GO" id="GO:0006412">
    <property type="term" value="P:translation"/>
    <property type="evidence" value="ECO:0007669"/>
    <property type="project" value="UniProtKB-UniRule"/>
</dbReference>
<evidence type="ECO:0000256" key="3">
    <source>
        <dbReference type="ARBA" id="ARBA00022980"/>
    </source>
</evidence>
<dbReference type="InterPro" id="IPR002363">
    <property type="entry name" value="Ribosomal_uL10_CS_bac"/>
</dbReference>
<dbReference type="SUPFAM" id="SSF160369">
    <property type="entry name" value="Ribosomal protein L10-like"/>
    <property type="match status" value="1"/>
</dbReference>
<evidence type="ECO:0000256" key="6">
    <source>
        <dbReference type="ARBA" id="ARBA00035202"/>
    </source>
</evidence>
<evidence type="ECO:0000313" key="10">
    <source>
        <dbReference type="Proteomes" id="UP000265962"/>
    </source>
</evidence>
<dbReference type="AlphaFoldDB" id="A0A375I407"/>
<comment type="similarity">
    <text evidence="2 7">Belongs to the universal ribosomal protein uL10 family.</text>
</comment>
<dbReference type="InterPro" id="IPR047865">
    <property type="entry name" value="Ribosomal_uL10_bac_type"/>
</dbReference>
<evidence type="ECO:0000313" key="9">
    <source>
        <dbReference type="EMBL" id="SPF68778.1"/>
    </source>
</evidence>
<name>A0A375I407_9ACTN</name>
<dbReference type="EMBL" id="OMOH01000006">
    <property type="protein sequence ID" value="SPF68778.1"/>
    <property type="molecule type" value="Genomic_DNA"/>
</dbReference>
<sequence>MARPDKAATVERLSAQFAESNAAVLTEYRGLTVKDLKDLRRSLGEDATYAVAKNTLTKLAAAKAGVDGLDDQLSGPTAIAFISGDVANVAKGLRDFAKDNPLLVIKGGVMDGKVLDADTVRRLADLESREVLLAKLAGGMKASMSKAAALFTAPLTQAARTVGALQEKAAQDPTVIGGAGGPAADQEHDNTAEDSAPDAADAAATTDAADAASNE</sequence>
<dbReference type="Pfam" id="PF00466">
    <property type="entry name" value="Ribosomal_L10"/>
    <property type="match status" value="1"/>
</dbReference>
<keyword evidence="4 7" id="KW-0687">Ribonucleoprotein</keyword>
<dbReference type="InterPro" id="IPR022973">
    <property type="entry name" value="Ribosomal_uL10_bac"/>
</dbReference>
<accession>A0A375I407</accession>
<comment type="function">
    <text evidence="1 7">Forms part of the ribosomal stalk, playing a central role in the interaction of the ribosome with GTP-bound translation factors.</text>
</comment>
<dbReference type="GO" id="GO:0015934">
    <property type="term" value="C:large ribosomal subunit"/>
    <property type="evidence" value="ECO:0007669"/>
    <property type="project" value="InterPro"/>
</dbReference>
<keyword evidence="7" id="KW-0699">rRNA-binding</keyword>
<keyword evidence="10" id="KW-1185">Reference proteome</keyword>
<feature type="region of interest" description="Disordered" evidence="8">
    <location>
        <begin position="170"/>
        <end position="215"/>
    </location>
</feature>
<dbReference type="InterPro" id="IPR043141">
    <property type="entry name" value="Ribosomal_uL10-like_sf"/>
</dbReference>
<gene>
    <name evidence="7" type="primary">rplJ</name>
    <name evidence="9" type="ORF">PROPJV5_1753</name>
</gene>
<reference evidence="10" key="1">
    <citation type="submission" date="2018-02" db="EMBL/GenBank/DDBJ databases">
        <authorList>
            <person name="Hornung B."/>
        </authorList>
    </citation>
    <scope>NUCLEOTIDE SEQUENCE [LARGE SCALE GENOMIC DNA]</scope>
</reference>
<dbReference type="CDD" id="cd05797">
    <property type="entry name" value="Ribosomal_L10"/>
    <property type="match status" value="1"/>
</dbReference>
<keyword evidence="7" id="KW-0694">RNA-binding</keyword>
<evidence type="ECO:0000256" key="5">
    <source>
        <dbReference type="ARBA" id="ARBA00026025"/>
    </source>
</evidence>
<organism evidence="9 10">
    <name type="scientific">Propionibacterium ruminifibrarum</name>
    <dbReference type="NCBI Taxonomy" id="1962131"/>
    <lineage>
        <taxon>Bacteria</taxon>
        <taxon>Bacillati</taxon>
        <taxon>Actinomycetota</taxon>
        <taxon>Actinomycetes</taxon>
        <taxon>Propionibacteriales</taxon>
        <taxon>Propionibacteriaceae</taxon>
        <taxon>Propionibacterium</taxon>
    </lineage>
</organism>
<dbReference type="RefSeq" id="WP_119715924.1">
    <property type="nucleotide sequence ID" value="NZ_OMOH01000006.1"/>
</dbReference>
<dbReference type="GO" id="GO:0003735">
    <property type="term" value="F:structural constituent of ribosome"/>
    <property type="evidence" value="ECO:0007669"/>
    <property type="project" value="InterPro"/>
</dbReference>
<dbReference type="NCBIfam" id="NF000955">
    <property type="entry name" value="PRK00099.1-1"/>
    <property type="match status" value="1"/>
</dbReference>
<evidence type="ECO:0000256" key="4">
    <source>
        <dbReference type="ARBA" id="ARBA00023274"/>
    </source>
</evidence>
<feature type="compositionally biased region" description="Low complexity" evidence="8">
    <location>
        <begin position="193"/>
        <end position="215"/>
    </location>
</feature>